<dbReference type="EMBL" id="AP014685">
    <property type="protein sequence ID" value="BAR55113.1"/>
    <property type="molecule type" value="Genomic_DNA"/>
</dbReference>
<proteinExistence type="predicted"/>
<dbReference type="Pfam" id="PF12697">
    <property type="entry name" value="Abhydrolase_6"/>
    <property type="match status" value="1"/>
</dbReference>
<gene>
    <name evidence="3" type="ORF">NK6_1931</name>
</gene>
<feature type="signal peptide" evidence="1">
    <location>
        <begin position="1"/>
        <end position="33"/>
    </location>
</feature>
<dbReference type="InterPro" id="IPR000073">
    <property type="entry name" value="AB_hydrolase_1"/>
</dbReference>
<reference evidence="3 4" key="1">
    <citation type="submission" date="2014-11" db="EMBL/GenBank/DDBJ databases">
        <title>Symbiosis island explosion on the genome of extra-slow-growing strains of soybean bradyrhizobia with massive insertion sequences.</title>
        <authorList>
            <person name="Iida T."/>
            <person name="Minamisawa K."/>
        </authorList>
    </citation>
    <scope>NUCLEOTIDE SEQUENCE [LARGE SCALE GENOMIC DNA]</scope>
    <source>
        <strain evidence="3 4">NK6</strain>
    </source>
</reference>
<feature type="domain" description="AB hydrolase-1" evidence="2">
    <location>
        <begin position="46"/>
        <end position="257"/>
    </location>
</feature>
<sequence>MGIEPKTRRRTIMTLWRSLFVAASLLAAPLSLAHAQSPQAVKAKNVVLVHGAWADGSSWSEVIPILQAAGLHVTAVQNPLSSLADSVEATKRALAEQDGPTVLVAHSWGGTVISQVGTDPKVTGLVYVAARAPDANEDFVALSKQFPTGPVRAGIIERDGYTKLSEDAFLKYFANGVKPERAKELYAVQWPTAASIFAGRTTEAAWHAKPSWYAVSKNDDTINPDFERFLAKRMNATTVELDAGHLSLVSHPKDVANLILEAAGYPRS</sequence>
<feature type="chain" id="PRO_5002418569" description="AB hydrolase-1 domain-containing protein" evidence="1">
    <location>
        <begin position="34"/>
        <end position="268"/>
    </location>
</feature>
<dbReference type="InterPro" id="IPR029058">
    <property type="entry name" value="AB_hydrolase_fold"/>
</dbReference>
<dbReference type="Proteomes" id="UP000063308">
    <property type="component" value="Chromosome"/>
</dbReference>
<dbReference type="InterPro" id="IPR052897">
    <property type="entry name" value="Sec-Metab_Biosynth_Hydrolase"/>
</dbReference>
<dbReference type="PANTHER" id="PTHR37017:SF11">
    <property type="entry name" value="ESTERASE_LIPASE_THIOESTERASE DOMAIN-CONTAINING PROTEIN"/>
    <property type="match status" value="1"/>
</dbReference>
<dbReference type="Gene3D" id="3.40.50.1820">
    <property type="entry name" value="alpha/beta hydrolase"/>
    <property type="match status" value="1"/>
</dbReference>
<protein>
    <recommendedName>
        <fullName evidence="2">AB hydrolase-1 domain-containing protein</fullName>
    </recommendedName>
</protein>
<dbReference type="AlphaFoldDB" id="A0A0E4BMA4"/>
<organism evidence="3 4">
    <name type="scientific">Bradyrhizobium diazoefficiens</name>
    <dbReference type="NCBI Taxonomy" id="1355477"/>
    <lineage>
        <taxon>Bacteria</taxon>
        <taxon>Pseudomonadati</taxon>
        <taxon>Pseudomonadota</taxon>
        <taxon>Alphaproteobacteria</taxon>
        <taxon>Hyphomicrobiales</taxon>
        <taxon>Nitrobacteraceae</taxon>
        <taxon>Bradyrhizobium</taxon>
    </lineage>
</organism>
<accession>A0A0E4BMA4</accession>
<evidence type="ECO:0000313" key="3">
    <source>
        <dbReference type="EMBL" id="BAR55113.1"/>
    </source>
</evidence>
<dbReference type="SUPFAM" id="SSF53474">
    <property type="entry name" value="alpha/beta-Hydrolases"/>
    <property type="match status" value="1"/>
</dbReference>
<keyword evidence="1" id="KW-0732">Signal</keyword>
<evidence type="ECO:0000313" key="4">
    <source>
        <dbReference type="Proteomes" id="UP000063308"/>
    </source>
</evidence>
<dbReference type="PANTHER" id="PTHR37017">
    <property type="entry name" value="AB HYDROLASE-1 DOMAIN-CONTAINING PROTEIN-RELATED"/>
    <property type="match status" value="1"/>
</dbReference>
<evidence type="ECO:0000256" key="1">
    <source>
        <dbReference type="SAM" id="SignalP"/>
    </source>
</evidence>
<evidence type="ECO:0000259" key="2">
    <source>
        <dbReference type="Pfam" id="PF12697"/>
    </source>
</evidence>
<name>A0A0E4BMA4_9BRAD</name>